<protein>
    <submittedName>
        <fullName evidence="1">Uncharacterized protein</fullName>
    </submittedName>
</protein>
<accession>A0A876A863</accession>
<evidence type="ECO:0000313" key="2">
    <source>
        <dbReference type="Proteomes" id="UP000664931"/>
    </source>
</evidence>
<dbReference type="EMBL" id="MW072790">
    <property type="protein sequence ID" value="QPI18583.1"/>
    <property type="molecule type" value="Genomic_DNA"/>
</dbReference>
<dbReference type="Proteomes" id="UP000664931">
    <property type="component" value="Segment"/>
</dbReference>
<keyword evidence="2" id="KW-1185">Reference proteome</keyword>
<organism evidence="1 2">
    <name type="scientific">Burkholderia phage phiE094</name>
    <dbReference type="NCBI Taxonomy" id="2781364"/>
    <lineage>
        <taxon>Viruses</taxon>
        <taxon>Duplodnaviria</taxon>
        <taxon>Heunggongvirae</taxon>
        <taxon>Uroviricota</taxon>
        <taxon>Caudoviricetes</taxon>
        <taxon>Peduoviridae</taxon>
        <taxon>Tigrvirus</taxon>
        <taxon>Tigrvirus phiE094</taxon>
    </lineage>
</organism>
<reference evidence="1" key="1">
    <citation type="journal article" date="2021" name="Appl. Environ. Microbiol.">
        <title>Development of a Bacteriophage Tail Fiber-based Latex Agglutination Assay for Rapid Clinical Screening of Burkholderia pseudomallei.</title>
        <authorList>
            <person name="Muangsombut V."/>
            <person name="Janesomboon S."/>
            <person name="Withatanung P."/>
            <person name="Dunne M."/>
            <person name="Korbsrisate S."/>
        </authorList>
    </citation>
    <scope>NUCLEOTIDE SEQUENCE</scope>
</reference>
<name>A0A876A863_9CAUD</name>
<proteinExistence type="predicted"/>
<sequence>MDRDKQLSLNFEPPSEPVLPMPQCLLTGDTQRTVSIAGAKILQMPSAVDRARKVSSELEAELLERVLRRAWYF</sequence>
<gene>
    <name evidence="1" type="ORF">BTHphiE094_046</name>
</gene>
<evidence type="ECO:0000313" key="1">
    <source>
        <dbReference type="EMBL" id="QPI18583.1"/>
    </source>
</evidence>